<feature type="active site" evidence="5">
    <location>
        <position position="91"/>
    </location>
</feature>
<comment type="catalytic activity">
    <reaction evidence="3 4">
        <text>holo-[ACP] + malonyl-CoA = malonyl-[ACP] + CoA</text>
        <dbReference type="Rhea" id="RHEA:41792"/>
        <dbReference type="Rhea" id="RHEA-COMP:9623"/>
        <dbReference type="Rhea" id="RHEA-COMP:9685"/>
        <dbReference type="ChEBI" id="CHEBI:57287"/>
        <dbReference type="ChEBI" id="CHEBI:57384"/>
        <dbReference type="ChEBI" id="CHEBI:64479"/>
        <dbReference type="ChEBI" id="CHEBI:78449"/>
        <dbReference type="EC" id="2.3.1.39"/>
    </reaction>
</comment>
<dbReference type="GO" id="GO:0006633">
    <property type="term" value="P:fatty acid biosynthetic process"/>
    <property type="evidence" value="ECO:0007669"/>
    <property type="project" value="TreeGrafter"/>
</dbReference>
<evidence type="ECO:0000256" key="5">
    <source>
        <dbReference type="PIRSR" id="PIRSR000446-1"/>
    </source>
</evidence>
<comment type="caution">
    <text evidence="7">The sequence shown here is derived from an EMBL/GenBank/DDBJ whole genome shotgun (WGS) entry which is preliminary data.</text>
</comment>
<dbReference type="NCBIfam" id="TIGR00128">
    <property type="entry name" value="fabD"/>
    <property type="match status" value="1"/>
</dbReference>
<gene>
    <name evidence="7" type="primary">fabD</name>
    <name evidence="7" type="ORF">EUAN_04550</name>
</gene>
<comment type="similarity">
    <text evidence="4">Belongs to the fabD family.</text>
</comment>
<dbReference type="InterPro" id="IPR050858">
    <property type="entry name" value="Mal-CoA-ACP_Trans/PKS_FabD"/>
</dbReference>
<dbReference type="OrthoDB" id="9805460at2"/>
<dbReference type="Pfam" id="PF00698">
    <property type="entry name" value="Acyl_transf_1"/>
    <property type="match status" value="1"/>
</dbReference>
<dbReference type="InterPro" id="IPR016035">
    <property type="entry name" value="Acyl_Trfase/lysoPLipase"/>
</dbReference>
<evidence type="ECO:0000259" key="6">
    <source>
        <dbReference type="SMART" id="SM00827"/>
    </source>
</evidence>
<dbReference type="Gene3D" id="3.30.70.250">
    <property type="entry name" value="Malonyl-CoA ACP transacylase, ACP-binding"/>
    <property type="match status" value="1"/>
</dbReference>
<feature type="active site" evidence="5">
    <location>
        <position position="200"/>
    </location>
</feature>
<protein>
    <recommendedName>
        <fullName evidence="4">Malonyl CoA-acyl carrier protein transacylase</fullName>
        <ecNumber evidence="4">2.3.1.39</ecNumber>
    </recommendedName>
</protein>
<dbReference type="RefSeq" id="WP_071061276.1">
    <property type="nucleotide sequence ID" value="NZ_MKIE01000002.1"/>
</dbReference>
<dbReference type="SMART" id="SM00827">
    <property type="entry name" value="PKS_AT"/>
    <property type="match status" value="1"/>
</dbReference>
<evidence type="ECO:0000256" key="3">
    <source>
        <dbReference type="ARBA" id="ARBA00048462"/>
    </source>
</evidence>
<keyword evidence="1 4" id="KW-0808">Transferase</keyword>
<feature type="domain" description="Malonyl-CoA:ACP transacylase (MAT)" evidence="6">
    <location>
        <begin position="7"/>
        <end position="301"/>
    </location>
</feature>
<proteinExistence type="inferred from homology"/>
<dbReference type="EC" id="2.3.1.39" evidence="4"/>
<dbReference type="Proteomes" id="UP000180254">
    <property type="component" value="Unassembled WGS sequence"/>
</dbReference>
<dbReference type="Gene3D" id="3.40.366.10">
    <property type="entry name" value="Malonyl-Coenzyme A Acyl Carrier Protein, domain 2"/>
    <property type="match status" value="1"/>
</dbReference>
<dbReference type="PIRSF" id="PIRSF000446">
    <property type="entry name" value="Mct"/>
    <property type="match status" value="1"/>
</dbReference>
<evidence type="ECO:0000256" key="4">
    <source>
        <dbReference type="PIRNR" id="PIRNR000446"/>
    </source>
</evidence>
<reference evidence="7 8" key="1">
    <citation type="submission" date="2016-09" db="EMBL/GenBank/DDBJ databases">
        <title>Genome sequence of Eubacterium angustum.</title>
        <authorList>
            <person name="Poehlein A."/>
            <person name="Daniel R."/>
        </authorList>
    </citation>
    <scope>NUCLEOTIDE SEQUENCE [LARGE SCALE GENOMIC DNA]</scope>
    <source>
        <strain evidence="7 8">DSM 1989</strain>
    </source>
</reference>
<dbReference type="GO" id="GO:0005829">
    <property type="term" value="C:cytosol"/>
    <property type="evidence" value="ECO:0007669"/>
    <property type="project" value="TreeGrafter"/>
</dbReference>
<dbReference type="GO" id="GO:0004314">
    <property type="term" value="F:[acyl-carrier-protein] S-malonyltransferase activity"/>
    <property type="evidence" value="ECO:0007669"/>
    <property type="project" value="UniProtKB-EC"/>
</dbReference>
<evidence type="ECO:0000256" key="2">
    <source>
        <dbReference type="ARBA" id="ARBA00023315"/>
    </source>
</evidence>
<sequence>MGKTAFIFPGQGAQYPGMGKDIYENYEEAKALMDKADEVLGFSLTDTVFGGSEEELSKTEVTQPAILMTSIAMAEVLKAKGIAPDVVAGLSLGEYSALVASGAIDYSDAVELVRKRGIYMEEAVSDGAGAMAAILGLENELLTEIVESLKGEGVIEIANYNCPGQLVISGEAHVVEKAAELSKEKGAKRAVMLQVSGPFHTSMLAPAGEKLGVALDDAKISEPETEIYFNVNAEKISSPEEIKSALVKQVSNSVLWESIVDKMITEDGVDRFVEIGPGKTLTSFVKKINKKHKADISLYNIENLETMEKFLEEFNA</sequence>
<dbReference type="InterPro" id="IPR004410">
    <property type="entry name" value="Malonyl_CoA-ACP_transAc_FabD"/>
</dbReference>
<dbReference type="SUPFAM" id="SSF55048">
    <property type="entry name" value="Probable ACP-binding domain of malonyl-CoA ACP transacylase"/>
    <property type="match status" value="1"/>
</dbReference>
<organism evidence="7 8">
    <name type="scientific">Andreesenia angusta</name>
    <dbReference type="NCBI Taxonomy" id="39480"/>
    <lineage>
        <taxon>Bacteria</taxon>
        <taxon>Bacillati</taxon>
        <taxon>Bacillota</taxon>
        <taxon>Tissierellia</taxon>
        <taxon>Tissierellales</taxon>
        <taxon>Gottschalkiaceae</taxon>
        <taxon>Andreesenia</taxon>
    </lineage>
</organism>
<dbReference type="AlphaFoldDB" id="A0A1S1V7U3"/>
<dbReference type="InterPro" id="IPR016036">
    <property type="entry name" value="Malonyl_transacylase_ACP-bd"/>
</dbReference>
<accession>A0A1S1V7U3</accession>
<keyword evidence="8" id="KW-1185">Reference proteome</keyword>
<dbReference type="InterPro" id="IPR014043">
    <property type="entry name" value="Acyl_transferase_dom"/>
</dbReference>
<dbReference type="FunFam" id="3.30.70.250:FF:000001">
    <property type="entry name" value="Malonyl CoA-acyl carrier protein transacylase"/>
    <property type="match status" value="1"/>
</dbReference>
<dbReference type="PANTHER" id="PTHR42681">
    <property type="entry name" value="MALONYL-COA-ACYL CARRIER PROTEIN TRANSACYLASE, MITOCHONDRIAL"/>
    <property type="match status" value="1"/>
</dbReference>
<dbReference type="InterPro" id="IPR024925">
    <property type="entry name" value="Malonyl_CoA-ACP_transAc"/>
</dbReference>
<dbReference type="SUPFAM" id="SSF52151">
    <property type="entry name" value="FabD/lysophospholipase-like"/>
    <property type="match status" value="1"/>
</dbReference>
<name>A0A1S1V7U3_9FIRM</name>
<keyword evidence="2 4" id="KW-0012">Acyltransferase</keyword>
<evidence type="ECO:0000313" key="7">
    <source>
        <dbReference type="EMBL" id="OHW62671.1"/>
    </source>
</evidence>
<evidence type="ECO:0000256" key="1">
    <source>
        <dbReference type="ARBA" id="ARBA00022679"/>
    </source>
</evidence>
<dbReference type="PANTHER" id="PTHR42681:SF1">
    <property type="entry name" value="MALONYL-COA-ACYL CARRIER PROTEIN TRANSACYLASE, MITOCHONDRIAL"/>
    <property type="match status" value="1"/>
</dbReference>
<evidence type="ECO:0000313" key="8">
    <source>
        <dbReference type="Proteomes" id="UP000180254"/>
    </source>
</evidence>
<dbReference type="EMBL" id="MKIE01000002">
    <property type="protein sequence ID" value="OHW62671.1"/>
    <property type="molecule type" value="Genomic_DNA"/>
</dbReference>
<dbReference type="InterPro" id="IPR001227">
    <property type="entry name" value="Ac_transferase_dom_sf"/>
</dbReference>
<dbReference type="STRING" id="39480.EUAN_04550"/>